<gene>
    <name evidence="1" type="ORF">FA048_06865</name>
</gene>
<sequence>MKKPIGPSEFKNLKGIEYFKFEEDFIEDNVRCIPMVVRFKMDAVGIKLKLSEWSKFHSDERIELAIMPISDQTELKNYYNYLLSLIEKYTNNKATIIPVDPIPIWTELDQLPRILEEKLEEVGMRISLEQWKKLSNIQRFTLLKLCRPGHENKNFPKAILEFGLS</sequence>
<dbReference type="OrthoDB" id="7263223at2"/>
<dbReference type="AlphaFoldDB" id="A0A4U1CR41"/>
<protein>
    <submittedName>
        <fullName evidence="1">Nitrate reductase associated protein</fullName>
    </submittedName>
</protein>
<evidence type="ECO:0000313" key="2">
    <source>
        <dbReference type="Proteomes" id="UP000309488"/>
    </source>
</evidence>
<organism evidence="1 2">
    <name type="scientific">Pedobacter polaris</name>
    <dbReference type="NCBI Taxonomy" id="2571273"/>
    <lineage>
        <taxon>Bacteria</taxon>
        <taxon>Pseudomonadati</taxon>
        <taxon>Bacteroidota</taxon>
        <taxon>Sphingobacteriia</taxon>
        <taxon>Sphingobacteriales</taxon>
        <taxon>Sphingobacteriaceae</taxon>
        <taxon>Pedobacter</taxon>
    </lineage>
</organism>
<proteinExistence type="predicted"/>
<reference evidence="1 2" key="1">
    <citation type="submission" date="2019-04" db="EMBL/GenBank/DDBJ databases">
        <title>Pedobacter sp. RP-3-22 sp. nov., isolated from Arctic soil.</title>
        <authorList>
            <person name="Dahal R.H."/>
            <person name="Kim D.-U."/>
        </authorList>
    </citation>
    <scope>NUCLEOTIDE SEQUENCE [LARGE SCALE GENOMIC DNA]</scope>
    <source>
        <strain evidence="1 2">RP-3-22</strain>
    </source>
</reference>
<dbReference type="EMBL" id="SWBR01000002">
    <property type="protein sequence ID" value="TKC09926.1"/>
    <property type="molecule type" value="Genomic_DNA"/>
</dbReference>
<dbReference type="Proteomes" id="UP000309488">
    <property type="component" value="Unassembled WGS sequence"/>
</dbReference>
<comment type="caution">
    <text evidence="1">The sequence shown here is derived from an EMBL/GenBank/DDBJ whole genome shotgun (WGS) entry which is preliminary data.</text>
</comment>
<keyword evidence="2" id="KW-1185">Reference proteome</keyword>
<dbReference type="RefSeq" id="WP_136839504.1">
    <property type="nucleotide sequence ID" value="NZ_SWBR01000002.1"/>
</dbReference>
<dbReference type="Pfam" id="PF09655">
    <property type="entry name" value="Nitr_red_assoc"/>
    <property type="match status" value="1"/>
</dbReference>
<name>A0A4U1CR41_9SPHI</name>
<accession>A0A4U1CR41</accession>
<evidence type="ECO:0000313" key="1">
    <source>
        <dbReference type="EMBL" id="TKC09926.1"/>
    </source>
</evidence>
<dbReference type="InterPro" id="IPR013481">
    <property type="entry name" value="NarM"/>
</dbReference>
<dbReference type="NCBIfam" id="TIGR02664">
    <property type="entry name" value="nitr_red_assoc"/>
    <property type="match status" value="1"/>
</dbReference>